<name>A0A841GGD2_9GAMM</name>
<dbReference type="InterPro" id="IPR000086">
    <property type="entry name" value="NUDIX_hydrolase_dom"/>
</dbReference>
<dbReference type="Gene3D" id="3.90.79.10">
    <property type="entry name" value="Nucleoside Triphosphate Pyrophosphohydrolase"/>
    <property type="match status" value="1"/>
</dbReference>
<accession>A0A841GGD2</accession>
<dbReference type="Pfam" id="PF21906">
    <property type="entry name" value="WHD_NrtR"/>
    <property type="match status" value="1"/>
</dbReference>
<evidence type="ECO:0000313" key="2">
    <source>
        <dbReference type="EMBL" id="MBB6054311.1"/>
    </source>
</evidence>
<protein>
    <submittedName>
        <fullName evidence="2">ADP-ribose pyrophosphatase YjhB (NUDIX family)</fullName>
    </submittedName>
</protein>
<dbReference type="CDD" id="cd18873">
    <property type="entry name" value="NUDIX_NadM_like"/>
    <property type="match status" value="1"/>
</dbReference>
<gene>
    <name evidence="2" type="ORF">HNR75_000176</name>
</gene>
<dbReference type="PANTHER" id="PTHR43736:SF4">
    <property type="entry name" value="SLR1690 PROTEIN"/>
    <property type="match status" value="1"/>
</dbReference>
<evidence type="ECO:0000259" key="1">
    <source>
        <dbReference type="PROSITE" id="PS51462"/>
    </source>
</evidence>
<reference evidence="2 3" key="1">
    <citation type="submission" date="2020-08" db="EMBL/GenBank/DDBJ databases">
        <title>Genomic Encyclopedia of Type Strains, Phase IV (KMG-IV): sequencing the most valuable type-strain genomes for metagenomic binning, comparative biology and taxonomic classification.</title>
        <authorList>
            <person name="Goeker M."/>
        </authorList>
    </citation>
    <scope>NUCLEOTIDE SEQUENCE [LARGE SCALE GENOMIC DNA]</scope>
    <source>
        <strain evidence="2 3">DSM 22975</strain>
    </source>
</reference>
<dbReference type="Gene3D" id="1.10.10.10">
    <property type="entry name" value="Winged helix-like DNA-binding domain superfamily/Winged helix DNA-binding domain"/>
    <property type="match status" value="1"/>
</dbReference>
<dbReference type="InterPro" id="IPR054105">
    <property type="entry name" value="WHD_NrtR"/>
</dbReference>
<dbReference type="RefSeq" id="WP_188025132.1">
    <property type="nucleotide sequence ID" value="NZ_JACHGR010000001.1"/>
</dbReference>
<dbReference type="Proteomes" id="UP000585721">
    <property type="component" value="Unassembled WGS sequence"/>
</dbReference>
<feature type="domain" description="Nudix hydrolase" evidence="1">
    <location>
        <begin position="1"/>
        <end position="134"/>
    </location>
</feature>
<dbReference type="PANTHER" id="PTHR43736">
    <property type="entry name" value="ADP-RIBOSE PYROPHOSPHATASE"/>
    <property type="match status" value="1"/>
</dbReference>
<dbReference type="SUPFAM" id="SSF46785">
    <property type="entry name" value="Winged helix' DNA-binding domain"/>
    <property type="match status" value="1"/>
</dbReference>
<dbReference type="InterPro" id="IPR036388">
    <property type="entry name" value="WH-like_DNA-bd_sf"/>
</dbReference>
<dbReference type="AlphaFoldDB" id="A0A841GGD2"/>
<sequence length="229" mass="25903">MISTIDTVLLRIAGHELQVLLWQRPADSRAWPGAWALPGGWVSEDRDQSLEQATCRILEQKAGLKPDYIEQVATIGNRQRDPNGWSMTVLHLALIRFSASESTHQDTRWVAVDAVRDQSLPLAFDHAKLLEKALERLSTKARYSTLPLYLAETELKLPELQRIYEIVLGNPLHKRAFRERILSAGVLEDTGVRIQGRGSPATIYRYQPDCAVRLFDRMMQGAMGEAIDE</sequence>
<dbReference type="InterPro" id="IPR015797">
    <property type="entry name" value="NUDIX_hydrolase-like_dom_sf"/>
</dbReference>
<dbReference type="GO" id="GO:0003824">
    <property type="term" value="F:catalytic activity"/>
    <property type="evidence" value="ECO:0007669"/>
    <property type="project" value="UniProtKB-ARBA"/>
</dbReference>
<organism evidence="2 3">
    <name type="scientific">Tolumonas osonensis</name>
    <dbReference type="NCBI Taxonomy" id="675874"/>
    <lineage>
        <taxon>Bacteria</taxon>
        <taxon>Pseudomonadati</taxon>
        <taxon>Pseudomonadota</taxon>
        <taxon>Gammaproteobacteria</taxon>
        <taxon>Aeromonadales</taxon>
        <taxon>Aeromonadaceae</taxon>
        <taxon>Tolumonas</taxon>
    </lineage>
</organism>
<evidence type="ECO:0000313" key="3">
    <source>
        <dbReference type="Proteomes" id="UP000585721"/>
    </source>
</evidence>
<dbReference type="EMBL" id="JACHGR010000001">
    <property type="protein sequence ID" value="MBB6054311.1"/>
    <property type="molecule type" value="Genomic_DNA"/>
</dbReference>
<dbReference type="InterPro" id="IPR036390">
    <property type="entry name" value="WH_DNA-bd_sf"/>
</dbReference>
<keyword evidence="3" id="KW-1185">Reference proteome</keyword>
<comment type="caution">
    <text evidence="2">The sequence shown here is derived from an EMBL/GenBank/DDBJ whole genome shotgun (WGS) entry which is preliminary data.</text>
</comment>
<proteinExistence type="predicted"/>
<dbReference type="Pfam" id="PF00293">
    <property type="entry name" value="NUDIX"/>
    <property type="match status" value="1"/>
</dbReference>
<dbReference type="PROSITE" id="PS51462">
    <property type="entry name" value="NUDIX"/>
    <property type="match status" value="1"/>
</dbReference>
<dbReference type="SUPFAM" id="SSF55811">
    <property type="entry name" value="Nudix"/>
    <property type="match status" value="1"/>
</dbReference>